<proteinExistence type="predicted"/>
<evidence type="ECO:0000313" key="1">
    <source>
        <dbReference type="EMBL" id="KRY19251.1"/>
    </source>
</evidence>
<dbReference type="EMBL" id="JYDQ01000037">
    <property type="protein sequence ID" value="KRY19251.1"/>
    <property type="molecule type" value="Genomic_DNA"/>
</dbReference>
<protein>
    <submittedName>
        <fullName evidence="1">Uncharacterized protein</fullName>
    </submittedName>
</protein>
<dbReference type="AlphaFoldDB" id="A0A0V1A4C4"/>
<name>A0A0V1A4C4_9BILA</name>
<comment type="caution">
    <text evidence="1">The sequence shown here is derived from an EMBL/GenBank/DDBJ whole genome shotgun (WGS) entry which is preliminary data.</text>
</comment>
<keyword evidence="2" id="KW-1185">Reference proteome</keyword>
<evidence type="ECO:0000313" key="2">
    <source>
        <dbReference type="Proteomes" id="UP000054783"/>
    </source>
</evidence>
<dbReference type="Proteomes" id="UP000054783">
    <property type="component" value="Unassembled WGS sequence"/>
</dbReference>
<gene>
    <name evidence="1" type="ORF">T12_12830</name>
</gene>
<sequence>MVTRIFSNVASVIMDINTGALMFLNIAAENDIFTRYCAYHLPLRKYSNTAATFDILQYRQCTNKLRLCFQVKTDHAACTVKLQQLRELI</sequence>
<accession>A0A0V1A4C4</accession>
<reference evidence="1 2" key="1">
    <citation type="submission" date="2015-01" db="EMBL/GenBank/DDBJ databases">
        <title>Evolution of Trichinella species and genotypes.</title>
        <authorList>
            <person name="Korhonen P.K."/>
            <person name="Edoardo P."/>
            <person name="Giuseppe L.R."/>
            <person name="Gasser R.B."/>
        </authorList>
    </citation>
    <scope>NUCLEOTIDE SEQUENCE [LARGE SCALE GENOMIC DNA]</scope>
    <source>
        <strain evidence="1">ISS2496</strain>
    </source>
</reference>
<organism evidence="1 2">
    <name type="scientific">Trichinella patagoniensis</name>
    <dbReference type="NCBI Taxonomy" id="990121"/>
    <lineage>
        <taxon>Eukaryota</taxon>
        <taxon>Metazoa</taxon>
        <taxon>Ecdysozoa</taxon>
        <taxon>Nematoda</taxon>
        <taxon>Enoplea</taxon>
        <taxon>Dorylaimia</taxon>
        <taxon>Trichinellida</taxon>
        <taxon>Trichinellidae</taxon>
        <taxon>Trichinella</taxon>
    </lineage>
</organism>